<name>A0ABS4H1S5_9BACL</name>
<dbReference type="GO" id="GO:0003677">
    <property type="term" value="F:DNA binding"/>
    <property type="evidence" value="ECO:0007669"/>
    <property type="project" value="UniProtKB-KW"/>
</dbReference>
<sequence length="58" mass="6946">MKKELELAELEGIKVYTLRQMWTAYEEAKNPYLFIGFASLTFDQIEQGIKKLSEIWFR</sequence>
<accession>A0ABS4H1S5</accession>
<proteinExistence type="predicted"/>
<dbReference type="EMBL" id="JAGGKP010000001">
    <property type="protein sequence ID" value="MBP1936217.1"/>
    <property type="molecule type" value="Genomic_DNA"/>
</dbReference>
<keyword evidence="1" id="KW-0238">DNA-binding</keyword>
<organism evidence="1 2">
    <name type="scientific">Paenibacillus sediminis</name>
    <dbReference type="NCBI Taxonomy" id="664909"/>
    <lineage>
        <taxon>Bacteria</taxon>
        <taxon>Bacillati</taxon>
        <taxon>Bacillota</taxon>
        <taxon>Bacilli</taxon>
        <taxon>Bacillales</taxon>
        <taxon>Paenibacillaceae</taxon>
        <taxon>Paenibacillus</taxon>
    </lineage>
</organism>
<reference evidence="1 2" key="1">
    <citation type="submission" date="2021-03" db="EMBL/GenBank/DDBJ databases">
        <title>Genomic Encyclopedia of Type Strains, Phase IV (KMG-IV): sequencing the most valuable type-strain genomes for metagenomic binning, comparative biology and taxonomic classification.</title>
        <authorList>
            <person name="Goeker M."/>
        </authorList>
    </citation>
    <scope>NUCLEOTIDE SEQUENCE [LARGE SCALE GENOMIC DNA]</scope>
    <source>
        <strain evidence="1 2">DSM 23491</strain>
    </source>
</reference>
<dbReference type="Proteomes" id="UP001519273">
    <property type="component" value="Unassembled WGS sequence"/>
</dbReference>
<dbReference type="RefSeq" id="WP_209846167.1">
    <property type="nucleotide sequence ID" value="NZ_CBCRVE010000002.1"/>
</dbReference>
<gene>
    <name evidence="1" type="ORF">J2Z20_001078</name>
</gene>
<protein>
    <submittedName>
        <fullName evidence="1">DNA-binding transcriptional MocR family regulator</fullName>
    </submittedName>
</protein>
<evidence type="ECO:0000313" key="2">
    <source>
        <dbReference type="Proteomes" id="UP001519273"/>
    </source>
</evidence>
<comment type="caution">
    <text evidence="1">The sequence shown here is derived from an EMBL/GenBank/DDBJ whole genome shotgun (WGS) entry which is preliminary data.</text>
</comment>
<evidence type="ECO:0000313" key="1">
    <source>
        <dbReference type="EMBL" id="MBP1936217.1"/>
    </source>
</evidence>
<keyword evidence="2" id="KW-1185">Reference proteome</keyword>